<evidence type="ECO:0000313" key="1">
    <source>
        <dbReference type="EMBL" id="KAK1932832.1"/>
    </source>
</evidence>
<dbReference type="AlphaFoldDB" id="A0AAD9G6R1"/>
<keyword evidence="2" id="KW-1185">Reference proteome</keyword>
<dbReference type="EMBL" id="JAHBMH010000073">
    <property type="protein sequence ID" value="KAK1932832.1"/>
    <property type="molecule type" value="Genomic_DNA"/>
</dbReference>
<name>A0AAD9G6R1_BABDI</name>
<dbReference type="Proteomes" id="UP001195914">
    <property type="component" value="Unassembled WGS sequence"/>
</dbReference>
<gene>
    <name evidence="1" type="ORF">X943_000999</name>
</gene>
<dbReference type="InterPro" id="IPR036561">
    <property type="entry name" value="MAM33_sf"/>
</dbReference>
<dbReference type="PANTHER" id="PTHR10826:SF1">
    <property type="entry name" value="COMPLEMENT COMPONENT 1 Q SUBCOMPONENT-BINDING PROTEIN, MITOCHONDRIAL"/>
    <property type="match status" value="1"/>
</dbReference>
<organism evidence="1 2">
    <name type="scientific">Babesia divergens</name>
    <dbReference type="NCBI Taxonomy" id="32595"/>
    <lineage>
        <taxon>Eukaryota</taxon>
        <taxon>Sar</taxon>
        <taxon>Alveolata</taxon>
        <taxon>Apicomplexa</taxon>
        <taxon>Aconoidasida</taxon>
        <taxon>Piroplasmida</taxon>
        <taxon>Babesiidae</taxon>
        <taxon>Babesia</taxon>
    </lineage>
</organism>
<comment type="caution">
    <text evidence="1">The sequence shown here is derived from an EMBL/GenBank/DDBJ whole genome shotgun (WGS) entry which is preliminary data.</text>
</comment>
<dbReference type="SUPFAM" id="SSF54529">
    <property type="entry name" value="Mitochondrial glycoprotein MAM33-like"/>
    <property type="match status" value="1"/>
</dbReference>
<sequence>MAIRSSLLRGVRRFGTARGFLPSAGLFPRVENTLHNKAIFQKMRCFSAESEKLLQLVHGEIHHENSNYESPATIKSFLDKKDWTFVEKDGDINMTLEKTVEDKKVTVDFQLVSPFETEGDGESHAEMTDFSVTVEKKDGQGITFYCSTLQNDEKFRYMICNVRYFSDEASKNSVSTYNGPDFEDLDDSLQATLDEWLGSLGVDSELCDFIDSCSIDKEQREYIFWLKGLEKFLS</sequence>
<evidence type="ECO:0000313" key="2">
    <source>
        <dbReference type="Proteomes" id="UP001195914"/>
    </source>
</evidence>
<protein>
    <recommendedName>
        <fullName evidence="3">Mitochondrial acidic protein MAM33</fullName>
    </recommendedName>
</protein>
<dbReference type="Gene3D" id="3.10.280.10">
    <property type="entry name" value="Mitochondrial glycoprotein"/>
    <property type="match status" value="1"/>
</dbReference>
<dbReference type="PANTHER" id="PTHR10826">
    <property type="entry name" value="COMPLEMENT COMPONENT 1"/>
    <property type="match status" value="1"/>
</dbReference>
<evidence type="ECO:0008006" key="3">
    <source>
        <dbReference type="Google" id="ProtNLM"/>
    </source>
</evidence>
<dbReference type="GO" id="GO:0005759">
    <property type="term" value="C:mitochondrial matrix"/>
    <property type="evidence" value="ECO:0007669"/>
    <property type="project" value="InterPro"/>
</dbReference>
<reference evidence="1" key="2">
    <citation type="submission" date="2021-05" db="EMBL/GenBank/DDBJ databases">
        <authorList>
            <person name="Pain A."/>
        </authorList>
    </citation>
    <scope>NUCLEOTIDE SEQUENCE</scope>
    <source>
        <strain evidence="1">1802A</strain>
    </source>
</reference>
<proteinExistence type="predicted"/>
<dbReference type="Pfam" id="PF02330">
    <property type="entry name" value="MAM33"/>
    <property type="match status" value="1"/>
</dbReference>
<reference evidence="1" key="1">
    <citation type="journal article" date="2014" name="Nucleic Acids Res.">
        <title>The evolutionary dynamics of variant antigen genes in Babesia reveal a history of genomic innovation underlying host-parasite interaction.</title>
        <authorList>
            <person name="Jackson A.P."/>
            <person name="Otto T.D."/>
            <person name="Darby A."/>
            <person name="Ramaprasad A."/>
            <person name="Xia D."/>
            <person name="Echaide I.E."/>
            <person name="Farber M."/>
            <person name="Gahlot S."/>
            <person name="Gamble J."/>
            <person name="Gupta D."/>
            <person name="Gupta Y."/>
            <person name="Jackson L."/>
            <person name="Malandrin L."/>
            <person name="Malas T.B."/>
            <person name="Moussa E."/>
            <person name="Nair M."/>
            <person name="Reid A.J."/>
            <person name="Sanders M."/>
            <person name="Sharma J."/>
            <person name="Tracey A."/>
            <person name="Quail M.A."/>
            <person name="Weir W."/>
            <person name="Wastling J.M."/>
            <person name="Hall N."/>
            <person name="Willadsen P."/>
            <person name="Lingelbach K."/>
            <person name="Shiels B."/>
            <person name="Tait A."/>
            <person name="Berriman M."/>
            <person name="Allred D.R."/>
            <person name="Pain A."/>
        </authorList>
    </citation>
    <scope>NUCLEOTIDE SEQUENCE</scope>
    <source>
        <strain evidence="1">1802A</strain>
    </source>
</reference>
<dbReference type="InterPro" id="IPR003428">
    <property type="entry name" value="MAM33"/>
</dbReference>
<accession>A0AAD9G6R1</accession>